<dbReference type="Gene3D" id="3.40.50.20">
    <property type="match status" value="1"/>
</dbReference>
<gene>
    <name evidence="2" type="ORF">LCGC14_1936560</name>
</gene>
<feature type="non-terminal residue" evidence="2">
    <location>
        <position position="38"/>
    </location>
</feature>
<comment type="caution">
    <text evidence="2">The sequence shown here is derived from an EMBL/GenBank/DDBJ whole genome shotgun (WGS) entry which is preliminary data.</text>
</comment>
<name>A0A0F9I057_9ZZZZ</name>
<dbReference type="GO" id="GO:0004363">
    <property type="term" value="F:glutathione synthase activity"/>
    <property type="evidence" value="ECO:0007669"/>
    <property type="project" value="InterPro"/>
</dbReference>
<dbReference type="EMBL" id="LAZR01020883">
    <property type="protein sequence ID" value="KKL87255.1"/>
    <property type="molecule type" value="Genomic_DNA"/>
</dbReference>
<dbReference type="AlphaFoldDB" id="A0A0F9I057"/>
<dbReference type="Pfam" id="PF02951">
    <property type="entry name" value="GSH-S_N"/>
    <property type="match status" value="1"/>
</dbReference>
<accession>A0A0F9I057</accession>
<protein>
    <recommendedName>
        <fullName evidence="1">Prokaryotic glutathione synthetase N-terminal domain-containing protein</fullName>
    </recommendedName>
</protein>
<sequence length="38" mass="4595">MKWLFIIDPIENLNYKTDSTYAIMKEAYRQGIEVFFCC</sequence>
<dbReference type="SUPFAM" id="SSF52440">
    <property type="entry name" value="PreATP-grasp domain"/>
    <property type="match status" value="1"/>
</dbReference>
<dbReference type="InterPro" id="IPR004215">
    <property type="entry name" value="GSHS_N"/>
</dbReference>
<evidence type="ECO:0000313" key="2">
    <source>
        <dbReference type="EMBL" id="KKL87255.1"/>
    </source>
</evidence>
<dbReference type="InterPro" id="IPR016185">
    <property type="entry name" value="PreATP-grasp_dom_sf"/>
</dbReference>
<feature type="domain" description="Prokaryotic glutathione synthetase N-terminal" evidence="1">
    <location>
        <begin position="1"/>
        <end position="37"/>
    </location>
</feature>
<organism evidence="2">
    <name type="scientific">marine sediment metagenome</name>
    <dbReference type="NCBI Taxonomy" id="412755"/>
    <lineage>
        <taxon>unclassified sequences</taxon>
        <taxon>metagenomes</taxon>
        <taxon>ecological metagenomes</taxon>
    </lineage>
</organism>
<reference evidence="2" key="1">
    <citation type="journal article" date="2015" name="Nature">
        <title>Complex archaea that bridge the gap between prokaryotes and eukaryotes.</title>
        <authorList>
            <person name="Spang A."/>
            <person name="Saw J.H."/>
            <person name="Jorgensen S.L."/>
            <person name="Zaremba-Niedzwiedzka K."/>
            <person name="Martijn J."/>
            <person name="Lind A.E."/>
            <person name="van Eijk R."/>
            <person name="Schleper C."/>
            <person name="Guy L."/>
            <person name="Ettema T.J."/>
        </authorList>
    </citation>
    <scope>NUCLEOTIDE SEQUENCE</scope>
</reference>
<evidence type="ECO:0000259" key="1">
    <source>
        <dbReference type="Pfam" id="PF02951"/>
    </source>
</evidence>
<proteinExistence type="predicted"/>